<dbReference type="EMBL" id="CP000489">
    <property type="protein sequence ID" value="ABL70192.1"/>
    <property type="molecule type" value="Genomic_DNA"/>
</dbReference>
<organism evidence="2 3">
    <name type="scientific">Paracoccus denitrificans (strain Pd 1222)</name>
    <dbReference type="NCBI Taxonomy" id="318586"/>
    <lineage>
        <taxon>Bacteria</taxon>
        <taxon>Pseudomonadati</taxon>
        <taxon>Pseudomonadota</taxon>
        <taxon>Alphaproteobacteria</taxon>
        <taxon>Rhodobacterales</taxon>
        <taxon>Paracoccaceae</taxon>
        <taxon>Paracoccus</taxon>
    </lineage>
</organism>
<name>A1B3U8_PARDP</name>
<sequence length="373" mass="39776">MPRPAASAGRGLFASAGMWDERGMSHPYSDLPANAFWRCGVAEADPAAPAGIFAPKFGLGRDAAIATAGSCFAQHVGRALREAGMNVLDAEPPGRGWPPALVRAYNYRVYSARYGNIYTSRQLVQLLEDALEGRVEPAAVWQQDGRFYDALRPTVEPRGFASAEEALALRCTHLAAVRGLFARSSHFIFTLGLTECWADRASGRVWPTCPGVVAGSFDPQRHGFLNLRFGEVLEDLGRARGLLQGLNPGMRMILTVSPVPLTATASGGHVLAATARSKAVLRAAADEFAAAHADVDYFPAYEIVTNPAARGRFFHPDLREVTAEGVAAVMGAFLGAHGLAAETGPSRTETPEPGTDAAEGVVCEEILLEAFRK</sequence>
<protein>
    <recommendedName>
        <fullName evidence="1">GSCFA domain-containing protein</fullName>
    </recommendedName>
</protein>
<dbReference type="eggNOG" id="COG0455">
    <property type="taxonomic scope" value="Bacteria"/>
</dbReference>
<dbReference type="HOGENOM" id="CLU_049172_0_0_5"/>
<dbReference type="STRING" id="318586.Pden_2100"/>
<evidence type="ECO:0000313" key="3">
    <source>
        <dbReference type="Proteomes" id="UP000000361"/>
    </source>
</evidence>
<proteinExistence type="predicted"/>
<dbReference type="AlphaFoldDB" id="A1B3U8"/>
<reference evidence="3" key="1">
    <citation type="submission" date="2006-12" db="EMBL/GenBank/DDBJ databases">
        <title>Complete sequence of chromosome 1 of Paracoccus denitrificans PD1222.</title>
        <authorList>
            <person name="Copeland A."/>
            <person name="Lucas S."/>
            <person name="Lapidus A."/>
            <person name="Barry K."/>
            <person name="Detter J.C."/>
            <person name="Glavina del Rio T."/>
            <person name="Hammon N."/>
            <person name="Israni S."/>
            <person name="Dalin E."/>
            <person name="Tice H."/>
            <person name="Pitluck S."/>
            <person name="Munk A.C."/>
            <person name="Brettin T."/>
            <person name="Bruce D."/>
            <person name="Han C."/>
            <person name="Tapia R."/>
            <person name="Gilna P."/>
            <person name="Schmutz J."/>
            <person name="Larimer F."/>
            <person name="Land M."/>
            <person name="Hauser L."/>
            <person name="Kyrpides N."/>
            <person name="Lykidis A."/>
            <person name="Spiro S."/>
            <person name="Richardson D.J."/>
            <person name="Moir J.W.B."/>
            <person name="Ferguson S.J."/>
            <person name="van Spanning R.J.M."/>
            <person name="Richardson P."/>
        </authorList>
    </citation>
    <scope>NUCLEOTIDE SEQUENCE [LARGE SCALE GENOMIC DNA]</scope>
    <source>
        <strain evidence="3">Pd 1222</strain>
    </source>
</reference>
<gene>
    <name evidence="2" type="ordered locus">Pden_2100</name>
</gene>
<accession>A1B3U8</accession>
<dbReference type="Pfam" id="PF08885">
    <property type="entry name" value="GSCFA"/>
    <property type="match status" value="1"/>
</dbReference>
<dbReference type="Proteomes" id="UP000000361">
    <property type="component" value="Chromosome 1"/>
</dbReference>
<dbReference type="InterPro" id="IPR014982">
    <property type="entry name" value="GSCFA"/>
</dbReference>
<keyword evidence="3" id="KW-1185">Reference proteome</keyword>
<dbReference type="EnsemblBacteria" id="ABL70192">
    <property type="protein sequence ID" value="ABL70192"/>
    <property type="gene ID" value="Pden_2100"/>
</dbReference>
<evidence type="ECO:0000313" key="2">
    <source>
        <dbReference type="EMBL" id="ABL70192.1"/>
    </source>
</evidence>
<feature type="domain" description="GSCFA" evidence="1">
    <location>
        <begin position="65"/>
        <end position="333"/>
    </location>
</feature>
<dbReference type="KEGG" id="pde:Pden_2100"/>
<evidence type="ECO:0000259" key="1">
    <source>
        <dbReference type="Pfam" id="PF08885"/>
    </source>
</evidence>